<reference evidence="16 17" key="1">
    <citation type="journal article" date="2018" name="Gigascience">
        <title>Genomes of trombidid mites reveal novel predicted allergens and laterally-transferred genes associated with secondary metabolism.</title>
        <authorList>
            <person name="Dong X."/>
            <person name="Chaisiri K."/>
            <person name="Xia D."/>
            <person name="Armstrong S.D."/>
            <person name="Fang Y."/>
            <person name="Donnelly M.J."/>
            <person name="Kadowaki T."/>
            <person name="McGarry J.W."/>
            <person name="Darby A.C."/>
            <person name="Makepeace B.L."/>
        </authorList>
    </citation>
    <scope>NUCLEOTIDE SEQUENCE [LARGE SCALE GENOMIC DNA]</scope>
    <source>
        <strain evidence="16">UoL-UT</strain>
    </source>
</reference>
<dbReference type="CDD" id="cd18787">
    <property type="entry name" value="SF2_C_DEAD"/>
    <property type="match status" value="1"/>
</dbReference>
<dbReference type="GO" id="GO:1990904">
    <property type="term" value="C:ribonucleoprotein complex"/>
    <property type="evidence" value="ECO:0007669"/>
    <property type="project" value="UniProtKB-KW"/>
</dbReference>
<dbReference type="InterPro" id="IPR027500">
    <property type="entry name" value="Ribosomal_eS1_euk"/>
</dbReference>
<dbReference type="InterPro" id="IPR011545">
    <property type="entry name" value="DEAD/DEAH_box_helicase_dom"/>
</dbReference>
<comment type="subcellular location">
    <subcellularLocation>
        <location evidence="1">Cytoplasm</location>
    </subcellularLocation>
</comment>
<evidence type="ECO:0000256" key="1">
    <source>
        <dbReference type="ARBA" id="ARBA00004496"/>
    </source>
</evidence>
<evidence type="ECO:0000256" key="12">
    <source>
        <dbReference type="SAM" id="Coils"/>
    </source>
</evidence>
<dbReference type="GO" id="GO:0005840">
    <property type="term" value="C:ribosome"/>
    <property type="evidence" value="ECO:0007669"/>
    <property type="project" value="UniProtKB-KW"/>
</dbReference>
<comment type="catalytic activity">
    <reaction evidence="11">
        <text>ATP + H2O = ADP + phosphate + H(+)</text>
        <dbReference type="Rhea" id="RHEA:13065"/>
        <dbReference type="ChEBI" id="CHEBI:15377"/>
        <dbReference type="ChEBI" id="CHEBI:15378"/>
        <dbReference type="ChEBI" id="CHEBI:30616"/>
        <dbReference type="ChEBI" id="CHEBI:43474"/>
        <dbReference type="ChEBI" id="CHEBI:456216"/>
        <dbReference type="EC" id="3.6.4.13"/>
    </reaction>
</comment>
<dbReference type="VEuPathDB" id="VectorBase:LDEU007498"/>
<dbReference type="GO" id="GO:0003735">
    <property type="term" value="F:structural constituent of ribosome"/>
    <property type="evidence" value="ECO:0007669"/>
    <property type="project" value="InterPro"/>
</dbReference>
<dbReference type="CDD" id="cd17941">
    <property type="entry name" value="DEADc_DDX10"/>
    <property type="match status" value="1"/>
</dbReference>
<dbReference type="InterPro" id="IPR001593">
    <property type="entry name" value="Ribosomal_eS1"/>
</dbReference>
<dbReference type="PROSITE" id="PS51195">
    <property type="entry name" value="Q_MOTIF"/>
    <property type="match status" value="1"/>
</dbReference>
<keyword evidence="3 11" id="KW-0378">Hydrolase</keyword>
<dbReference type="Proteomes" id="UP000288716">
    <property type="component" value="Unassembled WGS sequence"/>
</dbReference>
<comment type="caution">
    <text evidence="16">The sequence shown here is derived from an EMBL/GenBank/DDBJ whole genome shotgun (WGS) entry which is preliminary data.</text>
</comment>
<dbReference type="InterPro" id="IPR000629">
    <property type="entry name" value="RNA-helicase_DEAD-box_CS"/>
</dbReference>
<dbReference type="Pfam" id="PF00271">
    <property type="entry name" value="Helicase_C"/>
    <property type="match status" value="1"/>
</dbReference>
<dbReference type="GO" id="GO:0005524">
    <property type="term" value="F:ATP binding"/>
    <property type="evidence" value="ECO:0007669"/>
    <property type="project" value="UniProtKB-UniRule"/>
</dbReference>
<keyword evidence="6 11" id="KW-0694">RNA-binding</keyword>
<evidence type="ECO:0000256" key="5">
    <source>
        <dbReference type="ARBA" id="ARBA00022840"/>
    </source>
</evidence>
<feature type="non-terminal residue" evidence="16">
    <location>
        <position position="932"/>
    </location>
</feature>
<feature type="domain" description="Helicase C-terminal" evidence="14">
    <location>
        <begin position="585"/>
        <end position="737"/>
    </location>
</feature>
<feature type="domain" description="Helicase ATP-binding" evidence="13">
    <location>
        <begin position="385"/>
        <end position="559"/>
    </location>
</feature>
<dbReference type="SMART" id="SM01178">
    <property type="entry name" value="DUF4217"/>
    <property type="match status" value="1"/>
</dbReference>
<organism evidence="16 17">
    <name type="scientific">Leptotrombidium deliense</name>
    <dbReference type="NCBI Taxonomy" id="299467"/>
    <lineage>
        <taxon>Eukaryota</taxon>
        <taxon>Metazoa</taxon>
        <taxon>Ecdysozoa</taxon>
        <taxon>Arthropoda</taxon>
        <taxon>Chelicerata</taxon>
        <taxon>Arachnida</taxon>
        <taxon>Acari</taxon>
        <taxon>Acariformes</taxon>
        <taxon>Trombidiformes</taxon>
        <taxon>Prostigmata</taxon>
        <taxon>Anystina</taxon>
        <taxon>Parasitengona</taxon>
        <taxon>Trombiculoidea</taxon>
        <taxon>Trombiculidae</taxon>
        <taxon>Leptotrombidium</taxon>
    </lineage>
</organism>
<dbReference type="GO" id="GO:0003724">
    <property type="term" value="F:RNA helicase activity"/>
    <property type="evidence" value="ECO:0007669"/>
    <property type="project" value="UniProtKB-EC"/>
</dbReference>
<feature type="coiled-coil region" evidence="12">
    <location>
        <begin position="306"/>
        <end position="337"/>
    </location>
</feature>
<keyword evidence="12" id="KW-0175">Coiled coil</keyword>
<evidence type="ECO:0000256" key="8">
    <source>
        <dbReference type="ARBA" id="ARBA00023274"/>
    </source>
</evidence>
<evidence type="ECO:0000256" key="9">
    <source>
        <dbReference type="PROSITE-ProRule" id="PRU00552"/>
    </source>
</evidence>
<dbReference type="EMBL" id="NCKV01004740">
    <property type="protein sequence ID" value="RWS24542.1"/>
    <property type="molecule type" value="Genomic_DNA"/>
</dbReference>
<keyword evidence="17" id="KW-1185">Reference proteome</keyword>
<keyword evidence="7 10" id="KW-0689">Ribosomal protein</keyword>
<feature type="short sequence motif" description="Q motif" evidence="9">
    <location>
        <begin position="354"/>
        <end position="382"/>
    </location>
</feature>
<comment type="similarity">
    <text evidence="10">Belongs to the eukaryotic ribosomal protein eS1 family.</text>
</comment>
<evidence type="ECO:0000256" key="4">
    <source>
        <dbReference type="ARBA" id="ARBA00022806"/>
    </source>
</evidence>
<evidence type="ECO:0000313" key="16">
    <source>
        <dbReference type="EMBL" id="RWS24542.1"/>
    </source>
</evidence>
<evidence type="ECO:0000256" key="7">
    <source>
        <dbReference type="ARBA" id="ARBA00022980"/>
    </source>
</evidence>
<dbReference type="GO" id="GO:0016887">
    <property type="term" value="F:ATP hydrolysis activity"/>
    <property type="evidence" value="ECO:0007669"/>
    <property type="project" value="RHEA"/>
</dbReference>
<dbReference type="SUPFAM" id="SSF52540">
    <property type="entry name" value="P-loop containing nucleoside triphosphate hydrolases"/>
    <property type="match status" value="1"/>
</dbReference>
<accession>A0A443SAJ6</accession>
<dbReference type="InterPro" id="IPR018281">
    <property type="entry name" value="Ribosomal_eS1_CS"/>
</dbReference>
<dbReference type="EC" id="3.6.4.13" evidence="11"/>
<dbReference type="GO" id="GO:0005737">
    <property type="term" value="C:cytoplasm"/>
    <property type="evidence" value="ECO:0007669"/>
    <property type="project" value="UniProtKB-SubCell"/>
</dbReference>
<keyword evidence="2 11" id="KW-0547">Nucleotide-binding</keyword>
<feature type="domain" description="DEAD-box RNA helicase Q" evidence="15">
    <location>
        <begin position="354"/>
        <end position="382"/>
    </location>
</feature>
<name>A0A443SAJ6_9ACAR</name>
<evidence type="ECO:0000259" key="13">
    <source>
        <dbReference type="PROSITE" id="PS51192"/>
    </source>
</evidence>
<dbReference type="GO" id="GO:0003723">
    <property type="term" value="F:RNA binding"/>
    <property type="evidence" value="ECO:0007669"/>
    <property type="project" value="UniProtKB-UniRule"/>
</dbReference>
<gene>
    <name evidence="16" type="ORF">B4U80_08849</name>
</gene>
<dbReference type="Pfam" id="PF00270">
    <property type="entry name" value="DEAD"/>
    <property type="match status" value="1"/>
</dbReference>
<dbReference type="Pfam" id="PF01015">
    <property type="entry name" value="Ribosomal_S3Ae"/>
    <property type="match status" value="1"/>
</dbReference>
<evidence type="ECO:0000259" key="14">
    <source>
        <dbReference type="PROSITE" id="PS51194"/>
    </source>
</evidence>
<protein>
    <recommendedName>
        <fullName evidence="11">ATP-dependent RNA helicase</fullName>
        <ecNumber evidence="11">3.6.4.13</ecNumber>
    </recommendedName>
</protein>
<dbReference type="SMART" id="SM00490">
    <property type="entry name" value="HELICc"/>
    <property type="match status" value="1"/>
</dbReference>
<dbReference type="InterPro" id="IPR027417">
    <property type="entry name" value="P-loop_NTPase"/>
</dbReference>
<sequence length="932" mass="105534">MAVGKNKGLAKGGKKGAKKKIVDPFTRKEWYDVKAPAMFSVRNIGKTLVNRTQGTRIASEGLKGRVFECSLADLQNDEIAFRKFRLVAEEVQGRIVLTNFHGMDLTTDKLRSMVKKWQTLIEANIDVRTTDGYLLRFFCIGFTKRAGNQVKKTSYAQHAQVRAIRKKMVDIIQREVATSDLKDVVTKLVPDSIARDIEKACQSIYPLHDVMIRKVKVLKKPKFELGKLLEMHGEGKGSTTATTTAATGEEAMKVDRPEGYEPPVQCNNVPFESCVEHVLQCLKVKSVWKSGNMEEKVAKTKPNKKKSESDRYKEALLQEREQLRQQKKTRVDDVEIQNLKNAYEAFDEKSSSIETFNDFPLSTYTRKGLKQAEYSKPTDIQKEAIGLALKGFDVLGAAKTGSGKTLAFIIPLIECLFREKWTPLDGLGALVITPTRELAYQIFDVINKVGAFHDFSVGLIIGGKDLKFERNRMSKCNIVIGTPGRILQHMNENPLFNCETMKLLILDEADRILDMGFAKTMNAIIENLPPFRQTLLFSATQTKSVKDLARLSLKDPKYVSVHENATTTTPEALTQSYIVCELHDKLNLLWSFLKSHKKHKILVFLSTCKQVKYVYELFCKMRPGISLLALYGSLHQLKRMAIYDSFKRKEKAVLFATDIASRGLDFPAVHWVVQLDCPEDVNTYIHRAGRTARYAAGGESLLVLLPSEEESMVEQLEKRKIPIKKIAVDPKKMMNIGRKAQAYCAREVNLKESAQRAFKAYIKNSFLMKDKSVFDISKIDNSLFAHSLGLEVVPRVRFVEKAKAQQSTNKKKSVDIPTKRETLANALQDSGDEDDLFTVKRVHVYDDDENSQTPILENKHEKQQKVVTKVKAAKRLLKKKINANQKTIFDEEGNPVEEFPTAQTSEKVKLMEEKNPSGIDIEIAKEIMKDED</sequence>
<evidence type="ECO:0000256" key="10">
    <source>
        <dbReference type="RuleBase" id="RU000668"/>
    </source>
</evidence>
<dbReference type="InterPro" id="IPR001650">
    <property type="entry name" value="Helicase_C-like"/>
</dbReference>
<dbReference type="PANTHER" id="PTHR24031">
    <property type="entry name" value="RNA HELICASE"/>
    <property type="match status" value="1"/>
</dbReference>
<dbReference type="PROSITE" id="PS51194">
    <property type="entry name" value="HELICASE_CTER"/>
    <property type="match status" value="1"/>
</dbReference>
<dbReference type="Pfam" id="PF13959">
    <property type="entry name" value="CTE_SPB4"/>
    <property type="match status" value="1"/>
</dbReference>
<keyword evidence="5 11" id="KW-0067">ATP-binding</keyword>
<evidence type="ECO:0000256" key="11">
    <source>
        <dbReference type="RuleBase" id="RU365068"/>
    </source>
</evidence>
<keyword evidence="4 11" id="KW-0347">Helicase</keyword>
<evidence type="ECO:0000256" key="6">
    <source>
        <dbReference type="ARBA" id="ARBA00022884"/>
    </source>
</evidence>
<dbReference type="PROSITE" id="PS01191">
    <property type="entry name" value="RIBOSOMAL_S3AE"/>
    <property type="match status" value="1"/>
</dbReference>
<dbReference type="PROSITE" id="PS00039">
    <property type="entry name" value="DEAD_ATP_HELICASE"/>
    <property type="match status" value="1"/>
</dbReference>
<keyword evidence="8 10" id="KW-0687">Ribonucleoprotein</keyword>
<dbReference type="HAMAP" id="MF_03122">
    <property type="entry name" value="Ribosomal_eS1_euk"/>
    <property type="match status" value="1"/>
</dbReference>
<evidence type="ECO:0000313" key="17">
    <source>
        <dbReference type="Proteomes" id="UP000288716"/>
    </source>
</evidence>
<dbReference type="Gene3D" id="3.40.50.300">
    <property type="entry name" value="P-loop containing nucleotide triphosphate hydrolases"/>
    <property type="match status" value="2"/>
</dbReference>
<proteinExistence type="inferred from homology"/>
<dbReference type="InterPro" id="IPR025313">
    <property type="entry name" value="SPB4-like_CTE"/>
</dbReference>
<comment type="similarity">
    <text evidence="11">Belongs to the DEAD box helicase family.</text>
</comment>
<dbReference type="InterPro" id="IPR014014">
    <property type="entry name" value="RNA_helicase_DEAD_Q_motif"/>
</dbReference>
<evidence type="ECO:0000256" key="3">
    <source>
        <dbReference type="ARBA" id="ARBA00022801"/>
    </source>
</evidence>
<dbReference type="OrthoDB" id="10259640at2759"/>
<dbReference type="PROSITE" id="PS51192">
    <property type="entry name" value="HELICASE_ATP_BIND_1"/>
    <property type="match status" value="1"/>
</dbReference>
<comment type="function">
    <text evidence="11">RNA helicase.</text>
</comment>
<evidence type="ECO:0000259" key="15">
    <source>
        <dbReference type="PROSITE" id="PS51195"/>
    </source>
</evidence>
<dbReference type="AlphaFoldDB" id="A0A443SAJ6"/>
<dbReference type="SMART" id="SM01397">
    <property type="entry name" value="Ribosomal_S3Ae"/>
    <property type="match status" value="1"/>
</dbReference>
<dbReference type="STRING" id="299467.A0A443SAJ6"/>
<evidence type="ECO:0000256" key="2">
    <source>
        <dbReference type="ARBA" id="ARBA00022741"/>
    </source>
</evidence>
<dbReference type="SMART" id="SM00487">
    <property type="entry name" value="DEXDc"/>
    <property type="match status" value="1"/>
</dbReference>
<comment type="domain">
    <text evidence="11">The Q motif is unique to and characteristic of the DEAD box family of RNA helicases and controls ATP binding and hydrolysis.</text>
</comment>
<dbReference type="InterPro" id="IPR014001">
    <property type="entry name" value="Helicase_ATP-bd"/>
</dbReference>
<dbReference type="GO" id="GO:0006412">
    <property type="term" value="P:translation"/>
    <property type="evidence" value="ECO:0007669"/>
    <property type="project" value="InterPro"/>
</dbReference>